<name>X1MSY5_9ZZZZ</name>
<sequence>MAPKSQHNLNRVKEIEEGKFNVELEELKKASEAELRKRYAAREIEPAK</sequence>
<accession>X1MSY5</accession>
<protein>
    <submittedName>
        <fullName evidence="1">Uncharacterized protein</fullName>
    </submittedName>
</protein>
<dbReference type="AlphaFoldDB" id="X1MSY5"/>
<proteinExistence type="predicted"/>
<evidence type="ECO:0000313" key="1">
    <source>
        <dbReference type="EMBL" id="GAI09474.1"/>
    </source>
</evidence>
<organism evidence="1">
    <name type="scientific">marine sediment metagenome</name>
    <dbReference type="NCBI Taxonomy" id="412755"/>
    <lineage>
        <taxon>unclassified sequences</taxon>
        <taxon>metagenomes</taxon>
        <taxon>ecological metagenomes</taxon>
    </lineage>
</organism>
<comment type="caution">
    <text evidence="1">The sequence shown here is derived from an EMBL/GenBank/DDBJ whole genome shotgun (WGS) entry which is preliminary data.</text>
</comment>
<dbReference type="EMBL" id="BARV01007547">
    <property type="protein sequence ID" value="GAI09474.1"/>
    <property type="molecule type" value="Genomic_DNA"/>
</dbReference>
<reference evidence="1" key="1">
    <citation type="journal article" date="2014" name="Front. Microbiol.">
        <title>High frequency of phylogenetically diverse reductive dehalogenase-homologous genes in deep subseafloor sedimentary metagenomes.</title>
        <authorList>
            <person name="Kawai M."/>
            <person name="Futagami T."/>
            <person name="Toyoda A."/>
            <person name="Takaki Y."/>
            <person name="Nishi S."/>
            <person name="Hori S."/>
            <person name="Arai W."/>
            <person name="Tsubouchi T."/>
            <person name="Morono Y."/>
            <person name="Uchiyama I."/>
            <person name="Ito T."/>
            <person name="Fujiyama A."/>
            <person name="Inagaki F."/>
            <person name="Takami H."/>
        </authorList>
    </citation>
    <scope>NUCLEOTIDE SEQUENCE</scope>
    <source>
        <strain evidence="1">Expedition CK06-06</strain>
    </source>
</reference>
<gene>
    <name evidence="1" type="ORF">S06H3_15348</name>
</gene>